<accession>A0ACC1BYT6</accession>
<proteinExistence type="predicted"/>
<organism evidence="1 2">
    <name type="scientific">Pistacia atlantica</name>
    <dbReference type="NCBI Taxonomy" id="434234"/>
    <lineage>
        <taxon>Eukaryota</taxon>
        <taxon>Viridiplantae</taxon>
        <taxon>Streptophyta</taxon>
        <taxon>Embryophyta</taxon>
        <taxon>Tracheophyta</taxon>
        <taxon>Spermatophyta</taxon>
        <taxon>Magnoliopsida</taxon>
        <taxon>eudicotyledons</taxon>
        <taxon>Gunneridae</taxon>
        <taxon>Pentapetalae</taxon>
        <taxon>rosids</taxon>
        <taxon>malvids</taxon>
        <taxon>Sapindales</taxon>
        <taxon>Anacardiaceae</taxon>
        <taxon>Pistacia</taxon>
    </lineage>
</organism>
<name>A0ACC1BYT6_9ROSI</name>
<sequence>MDNIPSSTFHFDQSDHDHHDLLVQLSSYPNCQQDQSNNSDFRQPRKASNASFGVNDDNPRDSKKRKIMHRDVERQRRQEMATLYRDLRSLLPLEYLKGKRSISDHMYEAVKYIKDLQSRIQEMGERRDELQRFSESSALSFPSECSQVDKHKEDSVTVRACLEGIEVVVSTTLTKGLPLSRVLEVLSEEGLNIVNCMSTKINESFLHTIQSEVILSCQPFEY</sequence>
<dbReference type="Proteomes" id="UP001164250">
    <property type="component" value="Chromosome 2"/>
</dbReference>
<evidence type="ECO:0000313" key="2">
    <source>
        <dbReference type="Proteomes" id="UP001164250"/>
    </source>
</evidence>
<dbReference type="EMBL" id="CM047898">
    <property type="protein sequence ID" value="KAJ0105036.1"/>
    <property type="molecule type" value="Genomic_DNA"/>
</dbReference>
<protein>
    <submittedName>
        <fullName evidence="1">Uncharacterized protein</fullName>
    </submittedName>
</protein>
<gene>
    <name evidence="1" type="ORF">Patl1_18590</name>
</gene>
<keyword evidence="2" id="KW-1185">Reference proteome</keyword>
<evidence type="ECO:0000313" key="1">
    <source>
        <dbReference type="EMBL" id="KAJ0105036.1"/>
    </source>
</evidence>
<reference evidence="2" key="1">
    <citation type="journal article" date="2023" name="G3 (Bethesda)">
        <title>Genome assembly and association tests identify interacting loci associated with vigor, precocity, and sex in interspecific pistachio rootstocks.</title>
        <authorList>
            <person name="Palmer W."/>
            <person name="Jacygrad E."/>
            <person name="Sagayaradj S."/>
            <person name="Cavanaugh K."/>
            <person name="Han R."/>
            <person name="Bertier L."/>
            <person name="Beede B."/>
            <person name="Kafkas S."/>
            <person name="Golino D."/>
            <person name="Preece J."/>
            <person name="Michelmore R."/>
        </authorList>
    </citation>
    <scope>NUCLEOTIDE SEQUENCE [LARGE SCALE GENOMIC DNA]</scope>
</reference>
<comment type="caution">
    <text evidence="1">The sequence shown here is derived from an EMBL/GenBank/DDBJ whole genome shotgun (WGS) entry which is preliminary data.</text>
</comment>